<dbReference type="CDD" id="cd00077">
    <property type="entry name" value="HDc"/>
    <property type="match status" value="1"/>
</dbReference>
<evidence type="ECO:0000259" key="7">
    <source>
        <dbReference type="PROSITE" id="PS51831"/>
    </source>
</evidence>
<organism evidence="8 9">
    <name type="scientific">Gracilibacillus marinus</name>
    <dbReference type="NCBI Taxonomy" id="630535"/>
    <lineage>
        <taxon>Bacteria</taxon>
        <taxon>Bacillati</taxon>
        <taxon>Bacillota</taxon>
        <taxon>Bacilli</taxon>
        <taxon>Bacillales</taxon>
        <taxon>Bacillaceae</taxon>
        <taxon>Gracilibacillus</taxon>
    </lineage>
</organism>
<evidence type="ECO:0000256" key="4">
    <source>
        <dbReference type="ARBA" id="ARBA00022801"/>
    </source>
</evidence>
<proteinExistence type="predicted"/>
<dbReference type="GO" id="GO:0008803">
    <property type="term" value="F:bis(5'-nucleosyl)-tetraphosphatase (symmetrical) activity"/>
    <property type="evidence" value="ECO:0007669"/>
    <property type="project" value="UniProtKB-EC"/>
</dbReference>
<evidence type="ECO:0000313" key="9">
    <source>
        <dbReference type="Proteomes" id="UP001595880"/>
    </source>
</evidence>
<dbReference type="EMBL" id="JBHSDV010000003">
    <property type="protein sequence ID" value="MFC4388432.1"/>
    <property type="molecule type" value="Genomic_DNA"/>
</dbReference>
<evidence type="ECO:0000256" key="5">
    <source>
        <dbReference type="ARBA" id="ARBA00023004"/>
    </source>
</evidence>
<evidence type="ECO:0000256" key="2">
    <source>
        <dbReference type="ARBA" id="ARBA00022723"/>
    </source>
</evidence>
<dbReference type="NCBIfam" id="TIGR00488">
    <property type="entry name" value="bis(5'-nucleosyl)-tetraphosphatase (symmetrical) YqeK"/>
    <property type="match status" value="1"/>
</dbReference>
<gene>
    <name evidence="8" type="primary">yqeK</name>
    <name evidence="8" type="ORF">ACFOZ1_11540</name>
</gene>
<keyword evidence="5" id="KW-0408">Iron</keyword>
<evidence type="ECO:0000256" key="6">
    <source>
        <dbReference type="ARBA" id="ARBA00049417"/>
    </source>
</evidence>
<dbReference type="Pfam" id="PF01966">
    <property type="entry name" value="HD"/>
    <property type="match status" value="1"/>
</dbReference>
<dbReference type="EC" id="3.6.1.41" evidence="1"/>
<dbReference type="PANTHER" id="PTHR35795:SF1">
    <property type="entry name" value="BIS(5'-NUCLEOSYL)-TETRAPHOSPHATASE, SYMMETRICAL"/>
    <property type="match status" value="1"/>
</dbReference>
<reference evidence="9" key="1">
    <citation type="journal article" date="2019" name="Int. J. Syst. Evol. Microbiol.">
        <title>The Global Catalogue of Microorganisms (GCM) 10K type strain sequencing project: providing services to taxonomists for standard genome sequencing and annotation.</title>
        <authorList>
            <consortium name="The Broad Institute Genomics Platform"/>
            <consortium name="The Broad Institute Genome Sequencing Center for Infectious Disease"/>
            <person name="Wu L."/>
            <person name="Ma J."/>
        </authorList>
    </citation>
    <scope>NUCLEOTIDE SEQUENCE [LARGE SCALE GENOMIC DNA]</scope>
    <source>
        <strain evidence="9">KACC 14058</strain>
    </source>
</reference>
<keyword evidence="4 8" id="KW-0378">Hydrolase</keyword>
<keyword evidence="3" id="KW-0547">Nucleotide-binding</keyword>
<keyword evidence="2" id="KW-0479">Metal-binding</keyword>
<evidence type="ECO:0000256" key="1">
    <source>
        <dbReference type="ARBA" id="ARBA00012506"/>
    </source>
</evidence>
<dbReference type="PROSITE" id="PS51831">
    <property type="entry name" value="HD"/>
    <property type="match status" value="1"/>
</dbReference>
<dbReference type="InterPro" id="IPR003607">
    <property type="entry name" value="HD/PDEase_dom"/>
</dbReference>
<sequence length="188" mass="22110">MDRQEALEIVKEKLKPKRYEHTIRVMDTAVSLAKYYGVNEKKIELAAILHDYAKYRSPDEMRRWVIKEKLPQDILEYNDELLHGPVGSKMIEHELGVKDGLIQNAIYYHTTGKRNMTLFEKIIFIADYIEPGRQFPGVEAVREVVYKDIHEACYMAATNTILFLMEMEQPIYPDTFQLYNERYIKGGK</sequence>
<dbReference type="Proteomes" id="UP001595880">
    <property type="component" value="Unassembled WGS sequence"/>
</dbReference>
<name>A0ABV8VV86_9BACI</name>
<dbReference type="RefSeq" id="WP_390199434.1">
    <property type="nucleotide sequence ID" value="NZ_JBHSDV010000003.1"/>
</dbReference>
<dbReference type="InterPro" id="IPR005249">
    <property type="entry name" value="YqeK"/>
</dbReference>
<dbReference type="SUPFAM" id="SSF109604">
    <property type="entry name" value="HD-domain/PDEase-like"/>
    <property type="match status" value="1"/>
</dbReference>
<evidence type="ECO:0000256" key="3">
    <source>
        <dbReference type="ARBA" id="ARBA00022741"/>
    </source>
</evidence>
<feature type="domain" description="HD" evidence="7">
    <location>
        <begin position="18"/>
        <end position="132"/>
    </location>
</feature>
<comment type="catalytic activity">
    <reaction evidence="6">
        <text>P(1),P(4)-bis(5'-adenosyl) tetraphosphate + H2O = 2 ADP + 2 H(+)</text>
        <dbReference type="Rhea" id="RHEA:24252"/>
        <dbReference type="ChEBI" id="CHEBI:15377"/>
        <dbReference type="ChEBI" id="CHEBI:15378"/>
        <dbReference type="ChEBI" id="CHEBI:58141"/>
        <dbReference type="ChEBI" id="CHEBI:456216"/>
        <dbReference type="EC" id="3.6.1.41"/>
    </reaction>
</comment>
<accession>A0ABV8VV86</accession>
<dbReference type="SMART" id="SM00471">
    <property type="entry name" value="HDc"/>
    <property type="match status" value="1"/>
</dbReference>
<keyword evidence="9" id="KW-1185">Reference proteome</keyword>
<evidence type="ECO:0000313" key="8">
    <source>
        <dbReference type="EMBL" id="MFC4388432.1"/>
    </source>
</evidence>
<comment type="caution">
    <text evidence="8">The sequence shown here is derived from an EMBL/GenBank/DDBJ whole genome shotgun (WGS) entry which is preliminary data.</text>
</comment>
<dbReference type="InterPro" id="IPR051094">
    <property type="entry name" value="Diverse_Catalytic_Enzymes"/>
</dbReference>
<dbReference type="InterPro" id="IPR006674">
    <property type="entry name" value="HD_domain"/>
</dbReference>
<dbReference type="PANTHER" id="PTHR35795">
    <property type="entry name" value="SLR1885 PROTEIN"/>
    <property type="match status" value="1"/>
</dbReference>
<dbReference type="Gene3D" id="1.10.3210.10">
    <property type="entry name" value="Hypothetical protein af1432"/>
    <property type="match status" value="1"/>
</dbReference>
<protein>
    <recommendedName>
        <fullName evidence="1">bis(5'-nucleosyl)-tetraphosphatase (symmetrical)</fullName>
        <ecNumber evidence="1">3.6.1.41</ecNumber>
    </recommendedName>
</protein>